<dbReference type="AlphaFoldDB" id="G9YFV5"/>
<dbReference type="HOGENOM" id="CLU_186993_0_0_9"/>
<evidence type="ECO:0000256" key="1">
    <source>
        <dbReference type="SAM" id="Phobius"/>
    </source>
</evidence>
<dbReference type="STRING" id="861450.HMPREF0080_00517"/>
<protein>
    <submittedName>
        <fullName evidence="2">Uncharacterized protein</fullName>
    </submittedName>
</protein>
<name>G9YFV5_9FIRM</name>
<evidence type="ECO:0000313" key="2">
    <source>
        <dbReference type="EMBL" id="EHM42708.1"/>
    </source>
</evidence>
<gene>
    <name evidence="2" type="ORF">HMPREF0080_00517</name>
</gene>
<accession>G9YFV5</accession>
<dbReference type="EMBL" id="AGCJ01000015">
    <property type="protein sequence ID" value="EHM42708.1"/>
    <property type="molecule type" value="Genomic_DNA"/>
</dbReference>
<keyword evidence="1" id="KW-1133">Transmembrane helix</keyword>
<evidence type="ECO:0000313" key="3">
    <source>
        <dbReference type="Proteomes" id="UP000005481"/>
    </source>
</evidence>
<sequence>MIIYIKRRQYYMLKKNMLYIGIIFLLIGLATVFLNPDQQQANLEIARHATNAQAAAQAISANNQRETLIHIVGMFITGLGLAMTIGGFIVRKQNKN</sequence>
<reference evidence="2 3" key="1">
    <citation type="submission" date="2011-08" db="EMBL/GenBank/DDBJ databases">
        <authorList>
            <person name="Weinstock G."/>
            <person name="Sodergren E."/>
            <person name="Clifton S."/>
            <person name="Fulton L."/>
            <person name="Fulton B."/>
            <person name="Courtney L."/>
            <person name="Fronick C."/>
            <person name="Harrison M."/>
            <person name="Strong C."/>
            <person name="Farmer C."/>
            <person name="Delahaunty K."/>
            <person name="Markovic C."/>
            <person name="Hall O."/>
            <person name="Minx P."/>
            <person name="Tomlinson C."/>
            <person name="Mitreva M."/>
            <person name="Hou S."/>
            <person name="Chen J."/>
            <person name="Wollam A."/>
            <person name="Pepin K.H."/>
            <person name="Johnson M."/>
            <person name="Bhonagiri V."/>
            <person name="Zhang X."/>
            <person name="Suruliraj S."/>
            <person name="Warren W."/>
            <person name="Chinwalla A."/>
            <person name="Mardis E.R."/>
            <person name="Wilson R.K."/>
        </authorList>
    </citation>
    <scope>NUCLEOTIDE SEQUENCE [LARGE SCALE GENOMIC DNA]</scope>
    <source>
        <strain evidence="2 3">F0357</strain>
    </source>
</reference>
<feature type="transmembrane region" description="Helical" evidence="1">
    <location>
        <begin position="68"/>
        <end position="90"/>
    </location>
</feature>
<keyword evidence="3" id="KW-1185">Reference proteome</keyword>
<feature type="transmembrane region" description="Helical" evidence="1">
    <location>
        <begin position="16"/>
        <end position="34"/>
    </location>
</feature>
<proteinExistence type="predicted"/>
<keyword evidence="1" id="KW-0812">Transmembrane</keyword>
<comment type="caution">
    <text evidence="2">The sequence shown here is derived from an EMBL/GenBank/DDBJ whole genome shotgun (WGS) entry which is preliminary data.</text>
</comment>
<keyword evidence="1" id="KW-0472">Membrane</keyword>
<organism evidence="2 3">
    <name type="scientific">Anaeroglobus geminatus F0357</name>
    <dbReference type="NCBI Taxonomy" id="861450"/>
    <lineage>
        <taxon>Bacteria</taxon>
        <taxon>Bacillati</taxon>
        <taxon>Bacillota</taxon>
        <taxon>Negativicutes</taxon>
        <taxon>Veillonellales</taxon>
        <taxon>Veillonellaceae</taxon>
        <taxon>Anaeroglobus</taxon>
    </lineage>
</organism>
<dbReference type="Proteomes" id="UP000005481">
    <property type="component" value="Unassembled WGS sequence"/>
</dbReference>
<dbReference type="eggNOG" id="ENOG503340U">
    <property type="taxonomic scope" value="Bacteria"/>
</dbReference>